<evidence type="ECO:0000313" key="1">
    <source>
        <dbReference type="EMBL" id="MPM04033.1"/>
    </source>
</evidence>
<accession>A0A644WNV9</accession>
<dbReference type="AlphaFoldDB" id="A0A644WNV9"/>
<proteinExistence type="predicted"/>
<comment type="caution">
    <text evidence="1">The sequence shown here is derived from an EMBL/GenBank/DDBJ whole genome shotgun (WGS) entry which is preliminary data.</text>
</comment>
<reference evidence="1" key="1">
    <citation type="submission" date="2019-08" db="EMBL/GenBank/DDBJ databases">
        <authorList>
            <person name="Kucharzyk K."/>
            <person name="Murdoch R.W."/>
            <person name="Higgins S."/>
            <person name="Loffler F."/>
        </authorList>
    </citation>
    <scope>NUCLEOTIDE SEQUENCE</scope>
</reference>
<dbReference type="EMBL" id="VSSQ01001003">
    <property type="protein sequence ID" value="MPM04033.1"/>
    <property type="molecule type" value="Genomic_DNA"/>
</dbReference>
<protein>
    <submittedName>
        <fullName evidence="1">Uncharacterized protein</fullName>
    </submittedName>
</protein>
<sequence>MQARNGDRGEEYGVIYLHSVFIGGEITKLKKPLSLILNIAENGYIQLANTEYSILVSSPNVKEAIEEAKAQFSDGFEFFNNPALNLSPAAKARGERFKDTVWM</sequence>
<name>A0A644WNV9_9ZZZZ</name>
<organism evidence="1">
    <name type="scientific">bioreactor metagenome</name>
    <dbReference type="NCBI Taxonomy" id="1076179"/>
    <lineage>
        <taxon>unclassified sequences</taxon>
        <taxon>metagenomes</taxon>
        <taxon>ecological metagenomes</taxon>
    </lineage>
</organism>
<gene>
    <name evidence="1" type="ORF">SDC9_50300</name>
</gene>